<feature type="compositionally biased region" description="Basic and acidic residues" evidence="1">
    <location>
        <begin position="59"/>
        <end position="72"/>
    </location>
</feature>
<name>A0AAF0TVB5_SOLVR</name>
<feature type="compositionally biased region" description="Polar residues" evidence="1">
    <location>
        <begin position="81"/>
        <end position="99"/>
    </location>
</feature>
<dbReference type="Proteomes" id="UP001234989">
    <property type="component" value="Chromosome 4"/>
</dbReference>
<dbReference type="EMBL" id="CP133615">
    <property type="protein sequence ID" value="WMV26573.1"/>
    <property type="molecule type" value="Genomic_DNA"/>
</dbReference>
<proteinExistence type="predicted"/>
<reference evidence="2" key="1">
    <citation type="submission" date="2023-08" db="EMBL/GenBank/DDBJ databases">
        <title>A de novo genome assembly of Solanum verrucosum Schlechtendal, a Mexican diploid species geographically isolated from the other diploid A-genome species in potato relatives.</title>
        <authorList>
            <person name="Hosaka K."/>
        </authorList>
    </citation>
    <scope>NUCLEOTIDE SEQUENCE</scope>
    <source>
        <tissue evidence="2">Young leaves</tissue>
    </source>
</reference>
<feature type="region of interest" description="Disordered" evidence="1">
    <location>
        <begin position="81"/>
        <end position="119"/>
    </location>
</feature>
<evidence type="ECO:0008006" key="4">
    <source>
        <dbReference type="Google" id="ProtNLM"/>
    </source>
</evidence>
<evidence type="ECO:0000256" key="1">
    <source>
        <dbReference type="SAM" id="MobiDB-lite"/>
    </source>
</evidence>
<feature type="region of interest" description="Disordered" evidence="1">
    <location>
        <begin position="1"/>
        <end position="31"/>
    </location>
</feature>
<evidence type="ECO:0000313" key="2">
    <source>
        <dbReference type="EMBL" id="WMV26573.1"/>
    </source>
</evidence>
<gene>
    <name evidence="2" type="ORF">MTR67_019958</name>
</gene>
<protein>
    <recommendedName>
        <fullName evidence="4">Gag-pol polyprotein</fullName>
    </recommendedName>
</protein>
<dbReference type="AlphaFoldDB" id="A0AAF0TVB5"/>
<feature type="region of interest" description="Disordered" evidence="1">
    <location>
        <begin position="186"/>
        <end position="230"/>
    </location>
</feature>
<organism evidence="2 3">
    <name type="scientific">Solanum verrucosum</name>
    <dbReference type="NCBI Taxonomy" id="315347"/>
    <lineage>
        <taxon>Eukaryota</taxon>
        <taxon>Viridiplantae</taxon>
        <taxon>Streptophyta</taxon>
        <taxon>Embryophyta</taxon>
        <taxon>Tracheophyta</taxon>
        <taxon>Spermatophyta</taxon>
        <taxon>Magnoliopsida</taxon>
        <taxon>eudicotyledons</taxon>
        <taxon>Gunneridae</taxon>
        <taxon>Pentapetalae</taxon>
        <taxon>asterids</taxon>
        <taxon>lamiids</taxon>
        <taxon>Solanales</taxon>
        <taxon>Solanaceae</taxon>
        <taxon>Solanoideae</taxon>
        <taxon>Solaneae</taxon>
        <taxon>Solanum</taxon>
    </lineage>
</organism>
<keyword evidence="3" id="KW-1185">Reference proteome</keyword>
<evidence type="ECO:0000313" key="3">
    <source>
        <dbReference type="Proteomes" id="UP001234989"/>
    </source>
</evidence>
<accession>A0AAF0TVB5</accession>
<feature type="compositionally biased region" description="Polar residues" evidence="1">
    <location>
        <begin position="186"/>
        <end position="197"/>
    </location>
</feature>
<sequence length="230" mass="24969">MPLRRAVRGCPASRKVEPQEQGVPNVPEVQPQGEVTNAEFLEAIRMLSQVVTNQAGQQRENRQEVADNSRVHEFLKMNPTSFTSLSKSNANRSSFQQKQKGPAPSSASAPAPRNKCEYNSQNSQNFRVRPAHSQGSVAQGGNETPAYAKCGRSHSGVCRDDSTGCFNCGQDIYFMRDCLKNMQGNGNERQYSQSSSVGPPERAAPGRATSSTGGGANHVYAITSCQEQED</sequence>
<feature type="region of interest" description="Disordered" evidence="1">
    <location>
        <begin position="53"/>
        <end position="72"/>
    </location>
</feature>
<feature type="compositionally biased region" description="Low complexity" evidence="1">
    <location>
        <begin position="102"/>
        <end position="112"/>
    </location>
</feature>